<name>A0ABV5GFF8_9FLAO</name>
<gene>
    <name evidence="2" type="ORF">ACFFUU_09625</name>
</gene>
<proteinExistence type="predicted"/>
<evidence type="ECO:0000313" key="2">
    <source>
        <dbReference type="EMBL" id="MFB9089859.1"/>
    </source>
</evidence>
<evidence type="ECO:0000313" key="3">
    <source>
        <dbReference type="Proteomes" id="UP001589576"/>
    </source>
</evidence>
<comment type="caution">
    <text evidence="2">The sequence shown here is derived from an EMBL/GenBank/DDBJ whole genome shotgun (WGS) entry which is preliminary data.</text>
</comment>
<keyword evidence="3" id="KW-1185">Reference proteome</keyword>
<feature type="transmembrane region" description="Helical" evidence="1">
    <location>
        <begin position="12"/>
        <end position="29"/>
    </location>
</feature>
<keyword evidence="1" id="KW-0472">Membrane</keyword>
<feature type="transmembrane region" description="Helical" evidence="1">
    <location>
        <begin position="35"/>
        <end position="54"/>
    </location>
</feature>
<accession>A0ABV5GFF8</accession>
<feature type="transmembrane region" description="Helical" evidence="1">
    <location>
        <begin position="134"/>
        <end position="154"/>
    </location>
</feature>
<feature type="transmembrane region" description="Helical" evidence="1">
    <location>
        <begin position="322"/>
        <end position="339"/>
    </location>
</feature>
<sequence length="442" mass="51566">MINLKLTEKFFLIILFCSLFTSFLFKSFINNELISNILVAFNSLLILLFIFLSIKNDIAKFLIFIFFLLRVFLLYIDYYGKAIVSILHSGGDTERFYIWGMLISKDLSLMNEITYTRYTDFLGILYWIIGDQRLFSQFINVILGTWSIFVLYKILDLFSFKDSKKLFFLAIYGLYPQNIIFSSILLREGLIQFFFIYSIYFFTKWVMTNDRVNMFKSIIFVLLSSLFHSGMIISLLVYVYIFLFLDVKKNRFNYSLKRLSLFFLLFGMSFAVIANDSSILNGKFSILQTDENNQSLIEKYQSNSGIEEGGSTYLKGYKMNSAVDFITFVPLKLIYFILSPMPYDVRGLGDIIAILIDSSFYYFLIYKIIRSRKIVTTNFRIFPKIFLILFLTVSLGFALGTENSGTAMRHRAKIYPALIMVVVLIESIKQNKKSIWDGSKII</sequence>
<dbReference type="Proteomes" id="UP001589576">
    <property type="component" value="Unassembled WGS sequence"/>
</dbReference>
<protein>
    <recommendedName>
        <fullName evidence="4">Glycosyltransferase RgtA/B/C/D-like domain-containing protein</fullName>
    </recommendedName>
</protein>
<dbReference type="EMBL" id="JBHMFB010000016">
    <property type="protein sequence ID" value="MFB9089859.1"/>
    <property type="molecule type" value="Genomic_DNA"/>
</dbReference>
<evidence type="ECO:0000256" key="1">
    <source>
        <dbReference type="SAM" id="Phobius"/>
    </source>
</evidence>
<evidence type="ECO:0008006" key="4">
    <source>
        <dbReference type="Google" id="ProtNLM"/>
    </source>
</evidence>
<feature type="transmembrane region" description="Helical" evidence="1">
    <location>
        <begin position="255"/>
        <end position="274"/>
    </location>
</feature>
<feature type="transmembrane region" description="Helical" evidence="1">
    <location>
        <begin position="61"/>
        <end position="80"/>
    </location>
</feature>
<feature type="transmembrane region" description="Helical" evidence="1">
    <location>
        <begin position="219"/>
        <end position="243"/>
    </location>
</feature>
<keyword evidence="1" id="KW-0812">Transmembrane</keyword>
<reference evidence="2 3" key="1">
    <citation type="submission" date="2024-09" db="EMBL/GenBank/DDBJ databases">
        <authorList>
            <person name="Sun Q."/>
            <person name="Mori K."/>
        </authorList>
    </citation>
    <scope>NUCLEOTIDE SEQUENCE [LARGE SCALE GENOMIC DNA]</scope>
    <source>
        <strain evidence="2 3">CECT 8460</strain>
    </source>
</reference>
<feature type="transmembrane region" description="Helical" evidence="1">
    <location>
        <begin position="381"/>
        <end position="400"/>
    </location>
</feature>
<feature type="transmembrane region" description="Helical" evidence="1">
    <location>
        <begin position="190"/>
        <end position="207"/>
    </location>
</feature>
<organism evidence="2 3">
    <name type="scientific">Flavobacterium paronense</name>
    <dbReference type="NCBI Taxonomy" id="1392775"/>
    <lineage>
        <taxon>Bacteria</taxon>
        <taxon>Pseudomonadati</taxon>
        <taxon>Bacteroidota</taxon>
        <taxon>Flavobacteriia</taxon>
        <taxon>Flavobacteriales</taxon>
        <taxon>Flavobacteriaceae</taxon>
        <taxon>Flavobacterium</taxon>
    </lineage>
</organism>
<keyword evidence="1" id="KW-1133">Transmembrane helix</keyword>
<feature type="transmembrane region" description="Helical" evidence="1">
    <location>
        <begin position="351"/>
        <end position="369"/>
    </location>
</feature>